<comment type="caution">
    <text evidence="2">The sequence shown here is derived from an EMBL/GenBank/DDBJ whole genome shotgun (WGS) entry which is preliminary data.</text>
</comment>
<organism evidence="2 3">
    <name type="scientific">Candidatus Falkowbacteria bacterium RIFOXYC2_FULL_47_12</name>
    <dbReference type="NCBI Taxonomy" id="1798004"/>
    <lineage>
        <taxon>Bacteria</taxon>
        <taxon>Candidatus Falkowiibacteriota</taxon>
    </lineage>
</organism>
<dbReference type="Proteomes" id="UP000177939">
    <property type="component" value="Unassembled WGS sequence"/>
</dbReference>
<dbReference type="EMBL" id="MFGL01000041">
    <property type="protein sequence ID" value="OGF39701.1"/>
    <property type="molecule type" value="Genomic_DNA"/>
</dbReference>
<feature type="domain" description="Extradiol ring-cleavage dioxygenase class III enzyme subunit B" evidence="1">
    <location>
        <begin position="7"/>
        <end position="253"/>
    </location>
</feature>
<dbReference type="AlphaFoldDB" id="A0A1F5TMG2"/>
<protein>
    <recommendedName>
        <fullName evidence="1">Extradiol ring-cleavage dioxygenase class III enzyme subunit B domain-containing protein</fullName>
    </recommendedName>
</protein>
<dbReference type="CDD" id="cd07951">
    <property type="entry name" value="ED_3B_N_AMMECR1"/>
    <property type="match status" value="1"/>
</dbReference>
<gene>
    <name evidence="2" type="ORF">A2477_01835</name>
</gene>
<proteinExistence type="predicted"/>
<evidence type="ECO:0000313" key="3">
    <source>
        <dbReference type="Proteomes" id="UP000177939"/>
    </source>
</evidence>
<name>A0A1F5TMG2_9BACT</name>
<dbReference type="SUPFAM" id="SSF53213">
    <property type="entry name" value="LigB-like"/>
    <property type="match status" value="1"/>
</dbReference>
<dbReference type="GO" id="GO:0016702">
    <property type="term" value="F:oxidoreductase activity, acting on single donors with incorporation of molecular oxygen, incorporation of two atoms of oxygen"/>
    <property type="evidence" value="ECO:0007669"/>
    <property type="project" value="UniProtKB-ARBA"/>
</dbReference>
<dbReference type="Pfam" id="PF02900">
    <property type="entry name" value="LigB"/>
    <property type="match status" value="1"/>
</dbReference>
<evidence type="ECO:0000313" key="2">
    <source>
        <dbReference type="EMBL" id="OGF39701.1"/>
    </source>
</evidence>
<dbReference type="InterPro" id="IPR004183">
    <property type="entry name" value="Xdiol_dOase_suB"/>
</dbReference>
<accession>A0A1F5TMG2</accession>
<reference evidence="2 3" key="1">
    <citation type="journal article" date="2016" name="Nat. Commun.">
        <title>Thousands of microbial genomes shed light on interconnected biogeochemical processes in an aquifer system.</title>
        <authorList>
            <person name="Anantharaman K."/>
            <person name="Brown C.T."/>
            <person name="Hug L.A."/>
            <person name="Sharon I."/>
            <person name="Castelle C.J."/>
            <person name="Probst A.J."/>
            <person name="Thomas B.C."/>
            <person name="Singh A."/>
            <person name="Wilkins M.J."/>
            <person name="Karaoz U."/>
            <person name="Brodie E.L."/>
            <person name="Williams K.H."/>
            <person name="Hubbard S.S."/>
            <person name="Banfield J.F."/>
        </authorList>
    </citation>
    <scope>NUCLEOTIDE SEQUENCE [LARGE SCALE GENOMIC DNA]</scope>
</reference>
<dbReference type="Gene3D" id="3.40.830.10">
    <property type="entry name" value="LigB-like"/>
    <property type="match status" value="1"/>
</dbReference>
<sequence>MLVFSAIVPHSPLLIPEVGKDNTEKLNATVASLKTLEGYLYAAQPDTVIVLTAAPDTEQLSFVLNFAPTFHGSFAEFGHFNEKPAYRGDNGLSYRIKERLETRFPVKLTTVEELDYSILVPLHYLLAHKKSIKVIPVSAANRAPADQVAFGQGVAEEIIETTERVAVIASAETSHKLSKVSPAGFEPGAKRFDQKIVKLISEKNIAELLKLQAEDLAKYGIDELNAILLFLGILSEQCCTASILSHEAPFGIGHLVMEFEL</sequence>
<evidence type="ECO:0000259" key="1">
    <source>
        <dbReference type="Pfam" id="PF02900"/>
    </source>
</evidence>
<dbReference type="GO" id="GO:0008198">
    <property type="term" value="F:ferrous iron binding"/>
    <property type="evidence" value="ECO:0007669"/>
    <property type="project" value="InterPro"/>
</dbReference>